<keyword evidence="2" id="KW-0719">Serine esterase</keyword>
<dbReference type="InterPro" id="IPR012020">
    <property type="entry name" value="ABHD4"/>
</dbReference>
<organism evidence="5 6">
    <name type="scientific">Fluctibacter corallii</name>
    <dbReference type="NCBI Taxonomy" id="2984329"/>
    <lineage>
        <taxon>Bacteria</taxon>
        <taxon>Pseudomonadati</taxon>
        <taxon>Pseudomonadota</taxon>
        <taxon>Gammaproteobacteria</taxon>
        <taxon>Alteromonadales</taxon>
        <taxon>Alteromonadaceae</taxon>
        <taxon>Fluctibacter</taxon>
    </lineage>
</organism>
<dbReference type="InterPro" id="IPR050960">
    <property type="entry name" value="AB_hydrolase_4_sf"/>
</dbReference>
<dbReference type="InterPro" id="IPR000952">
    <property type="entry name" value="AB_hydrolase_4_CS"/>
</dbReference>
<dbReference type="PANTHER" id="PTHR10794">
    <property type="entry name" value="ABHYDROLASE DOMAIN-CONTAINING PROTEIN"/>
    <property type="match status" value="1"/>
</dbReference>
<dbReference type="NCBIfam" id="NF008218">
    <property type="entry name" value="PRK10985.1"/>
    <property type="match status" value="1"/>
</dbReference>
<keyword evidence="3 5" id="KW-0378">Hydrolase</keyword>
<dbReference type="Pfam" id="PF00561">
    <property type="entry name" value="Abhydrolase_1"/>
    <property type="match status" value="1"/>
</dbReference>
<dbReference type="PANTHER" id="PTHR10794:SF94">
    <property type="entry name" value="ESTERASE YHET-RELATED"/>
    <property type="match status" value="1"/>
</dbReference>
<evidence type="ECO:0000256" key="3">
    <source>
        <dbReference type="ARBA" id="ARBA00022801"/>
    </source>
</evidence>
<protein>
    <submittedName>
        <fullName evidence="5">Hydrolase</fullName>
    </submittedName>
</protein>
<accession>A0ABT3AAW6</accession>
<evidence type="ECO:0000259" key="4">
    <source>
        <dbReference type="Pfam" id="PF00561"/>
    </source>
</evidence>
<keyword evidence="6" id="KW-1185">Reference proteome</keyword>
<comment type="similarity">
    <text evidence="1">Belongs to the AB hydrolase superfamily. AB hydrolase 4 family.</text>
</comment>
<dbReference type="SUPFAM" id="SSF53474">
    <property type="entry name" value="alpha/beta-Hydrolases"/>
    <property type="match status" value="1"/>
</dbReference>
<dbReference type="InterPro" id="IPR029058">
    <property type="entry name" value="AB_hydrolase_fold"/>
</dbReference>
<gene>
    <name evidence="5" type="ORF">OE749_14050</name>
</gene>
<dbReference type="InterPro" id="IPR000073">
    <property type="entry name" value="AB_hydrolase_1"/>
</dbReference>
<dbReference type="RefSeq" id="WP_263713097.1">
    <property type="nucleotide sequence ID" value="NZ_JAOWKX010000007.1"/>
</dbReference>
<sequence>MTKSEKNQSRNALYGRVVKSTFSPPWWAKNRHIQTIFPRFLQKRRKLNVKHQQLALPDGDFLDISWGEKPENQKGMVVLFHGLEGSVRSHYANDMMAVLRTRGFWPVLMHFRGCSGRANTLPRAYHSGETEDALFFLEWLNKQYPNIKKSAIGFSLGANMLLKLLGENPMQRFVESAVAVSPPLRLRECADSINQGFSRVYQRYLLNSMVANLARKMQKVDFGNTLKLLPNELKKLKSFRDFDEHVTAPLHGFSSANDYYARCSGIQFLRQILTPTLVLHAKDDPFMNEHVIPAPADLSSAVRYELSEQGGHVGFMHGTPWRPTIWMHERVATFFESQLDISVKHAV</sequence>
<dbReference type="GO" id="GO:0016787">
    <property type="term" value="F:hydrolase activity"/>
    <property type="evidence" value="ECO:0007669"/>
    <property type="project" value="UniProtKB-KW"/>
</dbReference>
<evidence type="ECO:0000256" key="2">
    <source>
        <dbReference type="ARBA" id="ARBA00022487"/>
    </source>
</evidence>
<evidence type="ECO:0000313" key="5">
    <source>
        <dbReference type="EMBL" id="MCV2885816.1"/>
    </source>
</evidence>
<dbReference type="EMBL" id="JAOWKX010000007">
    <property type="protein sequence ID" value="MCV2885816.1"/>
    <property type="molecule type" value="Genomic_DNA"/>
</dbReference>
<evidence type="ECO:0000256" key="1">
    <source>
        <dbReference type="ARBA" id="ARBA00010884"/>
    </source>
</evidence>
<dbReference type="PROSITE" id="PS01133">
    <property type="entry name" value="UPF0017"/>
    <property type="match status" value="1"/>
</dbReference>
<comment type="caution">
    <text evidence="5">The sequence shown here is derived from an EMBL/GenBank/DDBJ whole genome shotgun (WGS) entry which is preliminary data.</text>
</comment>
<dbReference type="Proteomes" id="UP001652504">
    <property type="component" value="Unassembled WGS sequence"/>
</dbReference>
<name>A0ABT3AAW6_9ALTE</name>
<reference evidence="5 6" key="1">
    <citation type="submission" date="2022-10" db="EMBL/GenBank/DDBJ databases">
        <title>Aestuariibacter sp. AA17 isolated from Montipora capitata coral fragment.</title>
        <authorList>
            <person name="Emsley S.A."/>
            <person name="Pfannmuller K.M."/>
            <person name="Loughran R.M."/>
            <person name="Shlafstein M."/>
            <person name="Papke E."/>
            <person name="Saw J.H."/>
            <person name="Ushijima B."/>
            <person name="Videau P."/>
        </authorList>
    </citation>
    <scope>NUCLEOTIDE SEQUENCE [LARGE SCALE GENOMIC DNA]</scope>
    <source>
        <strain evidence="5 6">AA17</strain>
    </source>
</reference>
<evidence type="ECO:0000313" key="6">
    <source>
        <dbReference type="Proteomes" id="UP001652504"/>
    </source>
</evidence>
<dbReference type="Gene3D" id="3.40.50.1820">
    <property type="entry name" value="alpha/beta hydrolase"/>
    <property type="match status" value="1"/>
</dbReference>
<proteinExistence type="inferred from homology"/>
<dbReference type="PIRSF" id="PIRSF005211">
    <property type="entry name" value="Ab_hydro_YheT"/>
    <property type="match status" value="1"/>
</dbReference>
<feature type="domain" description="AB hydrolase-1" evidence="4">
    <location>
        <begin position="77"/>
        <end position="317"/>
    </location>
</feature>